<feature type="region of interest" description="Disordered" evidence="1">
    <location>
        <begin position="16"/>
        <end position="79"/>
    </location>
</feature>
<dbReference type="Pfam" id="PF23317">
    <property type="entry name" value="YVC1_C"/>
    <property type="match status" value="1"/>
</dbReference>
<dbReference type="VEuPathDB" id="FungiDB:ASPCADRAFT_37968"/>
<feature type="transmembrane region" description="Helical" evidence="2">
    <location>
        <begin position="372"/>
        <end position="389"/>
    </location>
</feature>
<feature type="domain" description="Calcium channel YVC1-like C-terminal transmembrane" evidence="4">
    <location>
        <begin position="348"/>
        <end position="656"/>
    </location>
</feature>
<name>A0A1R3S1S8_ASPC5</name>
<reference evidence="6" key="1">
    <citation type="journal article" date="2017" name="Genome Biol.">
        <title>Comparative genomics reveals high biological diversity and specific adaptations in the industrially and medically important fungal genus Aspergillus.</title>
        <authorList>
            <person name="de Vries R.P."/>
            <person name="Riley R."/>
            <person name="Wiebenga A."/>
            <person name="Aguilar-Osorio G."/>
            <person name="Amillis S."/>
            <person name="Uchima C.A."/>
            <person name="Anderluh G."/>
            <person name="Asadollahi M."/>
            <person name="Askin M."/>
            <person name="Barry K."/>
            <person name="Battaglia E."/>
            <person name="Bayram O."/>
            <person name="Benocci T."/>
            <person name="Braus-Stromeyer S.A."/>
            <person name="Caldana C."/>
            <person name="Canovas D."/>
            <person name="Cerqueira G.C."/>
            <person name="Chen F."/>
            <person name="Chen W."/>
            <person name="Choi C."/>
            <person name="Clum A."/>
            <person name="Dos Santos R.A."/>
            <person name="Damasio A.R."/>
            <person name="Diallinas G."/>
            <person name="Emri T."/>
            <person name="Fekete E."/>
            <person name="Flipphi M."/>
            <person name="Freyberg S."/>
            <person name="Gallo A."/>
            <person name="Gournas C."/>
            <person name="Habgood R."/>
            <person name="Hainaut M."/>
            <person name="Harispe M.L."/>
            <person name="Henrissat B."/>
            <person name="Hilden K.S."/>
            <person name="Hope R."/>
            <person name="Hossain A."/>
            <person name="Karabika E."/>
            <person name="Karaffa L."/>
            <person name="Karanyi Z."/>
            <person name="Krasevec N."/>
            <person name="Kuo A."/>
            <person name="Kusch H."/>
            <person name="LaButti K."/>
            <person name="Lagendijk E.L."/>
            <person name="Lapidus A."/>
            <person name="Levasseur A."/>
            <person name="Lindquist E."/>
            <person name="Lipzen A."/>
            <person name="Logrieco A.F."/>
            <person name="MacCabe A."/>
            <person name="Maekelae M.R."/>
            <person name="Malavazi I."/>
            <person name="Melin P."/>
            <person name="Meyer V."/>
            <person name="Mielnichuk N."/>
            <person name="Miskei M."/>
            <person name="Molnar A.P."/>
            <person name="Mule G."/>
            <person name="Ngan C.Y."/>
            <person name="Orejas M."/>
            <person name="Orosz E."/>
            <person name="Ouedraogo J.P."/>
            <person name="Overkamp K.M."/>
            <person name="Park H.-S."/>
            <person name="Perrone G."/>
            <person name="Piumi F."/>
            <person name="Punt P.J."/>
            <person name="Ram A.F."/>
            <person name="Ramon A."/>
            <person name="Rauscher S."/>
            <person name="Record E."/>
            <person name="Riano-Pachon D.M."/>
            <person name="Robert V."/>
            <person name="Roehrig J."/>
            <person name="Ruller R."/>
            <person name="Salamov A."/>
            <person name="Salih N.S."/>
            <person name="Samson R.A."/>
            <person name="Sandor E."/>
            <person name="Sanguinetti M."/>
            <person name="Schuetze T."/>
            <person name="Sepcic K."/>
            <person name="Shelest E."/>
            <person name="Sherlock G."/>
            <person name="Sophianopoulou V."/>
            <person name="Squina F.M."/>
            <person name="Sun H."/>
            <person name="Susca A."/>
            <person name="Todd R.B."/>
            <person name="Tsang A."/>
            <person name="Unkles S.E."/>
            <person name="van de Wiele N."/>
            <person name="van Rossen-Uffink D."/>
            <person name="Oliveira J.V."/>
            <person name="Vesth T.C."/>
            <person name="Visser J."/>
            <person name="Yu J.-H."/>
            <person name="Zhou M."/>
            <person name="Andersen M.R."/>
            <person name="Archer D.B."/>
            <person name="Baker S.E."/>
            <person name="Benoit I."/>
            <person name="Brakhage A.A."/>
            <person name="Braus G.H."/>
            <person name="Fischer R."/>
            <person name="Frisvad J.C."/>
            <person name="Goldman G.H."/>
            <person name="Houbraken J."/>
            <person name="Oakley B."/>
            <person name="Pocsi I."/>
            <person name="Scazzocchio C."/>
            <person name="Seiboth B."/>
            <person name="vanKuyk P.A."/>
            <person name="Wortman J."/>
            <person name="Dyer P.S."/>
            <person name="Grigoriev I.V."/>
        </authorList>
    </citation>
    <scope>NUCLEOTIDE SEQUENCE [LARGE SCALE GENOMIC DNA]</scope>
    <source>
        <strain evidence="6">ITEM 5010</strain>
    </source>
</reference>
<dbReference type="AlphaFoldDB" id="A0A1R3S1S8"/>
<proteinExistence type="predicted"/>
<evidence type="ECO:0000313" key="5">
    <source>
        <dbReference type="EMBL" id="OOG00673.1"/>
    </source>
</evidence>
<evidence type="ECO:0000259" key="3">
    <source>
        <dbReference type="Pfam" id="PF23190"/>
    </source>
</evidence>
<dbReference type="Pfam" id="PF23190">
    <property type="entry name" value="LHD_TRPY1"/>
    <property type="match status" value="1"/>
</dbReference>
<dbReference type="PANTHER" id="PTHR35859:SF4">
    <property type="entry name" value="MEMBRANE CHANNEL PROTEIN, PUTATIVE (AFU_ORTHOLOGUE AFUA_6G11300)-RELATED"/>
    <property type="match status" value="1"/>
</dbReference>
<keyword evidence="2" id="KW-0472">Membrane</keyword>
<keyword evidence="6" id="KW-1185">Reference proteome</keyword>
<feature type="region of interest" description="Disordered" evidence="1">
    <location>
        <begin position="279"/>
        <end position="305"/>
    </location>
</feature>
<feature type="compositionally biased region" description="Polar residues" evidence="1">
    <location>
        <begin position="19"/>
        <end position="28"/>
    </location>
</feature>
<dbReference type="EMBL" id="KV907493">
    <property type="protein sequence ID" value="OOG00673.1"/>
    <property type="molecule type" value="Genomic_DNA"/>
</dbReference>
<dbReference type="OMA" id="ICLYEKT"/>
<feature type="region of interest" description="Disordered" evidence="1">
    <location>
        <begin position="1068"/>
        <end position="1131"/>
    </location>
</feature>
<protein>
    <submittedName>
        <fullName evidence="5">Uncharacterized protein</fullName>
    </submittedName>
</protein>
<dbReference type="InterPro" id="IPR056337">
    <property type="entry name" value="LHD_YVC1"/>
</dbReference>
<dbReference type="PANTHER" id="PTHR35859">
    <property type="entry name" value="NONSELECTIVE CATION CHANNEL PROTEIN"/>
    <property type="match status" value="1"/>
</dbReference>
<feature type="domain" description="YVC1 N-terminal linker helical" evidence="3">
    <location>
        <begin position="98"/>
        <end position="274"/>
    </location>
</feature>
<sequence length="1131" mass="127628">MLASLLRPKKRRVYAERSPFSSPYTTRESPWPFFQDNPPQGGPGPSYRAVNGYSGIQEEPDAIPGEDESDGDDDGPVESTPLLPIFSASHLDTLPVYDITHAIRPLIVSRCETTLTWDQLRSPQISQFLVKPIQQKIRALHFSRATLYALITNCLQFTKEVHLNPGNSGVSQTRAMVSELLAIKLLREYTTRELIDALSYEFYPLNGQTPTITASSERAPGWYSAQGSKRPAIARISCLEVAIRAQAKRFLSHPLVVQQLEAIWAGTIVFHSAADNLHRSPAQTQSNGRPLYGTTLDPSPASASHPQMQFNITGYRRSVTIYDPRDASLFKLSRLRVPRYRQFLSTLSFAVLLGLFLAVLNQRSLEITPLEIIFWLWSAGFMLDEIVGFNEQGFSLYLMSFWNLFDLGILFLLCCYYCMRLYGAILPYTRNQVVADQAYDILAANAVLLFPRLFSVLDHYRYFSQLLIAFRIMASDLIAVFLLIIIACSGFFVAFTQAFGSGEDHSPGAVAYALFQMLMGFTPTAWGLWDDYNTLGKVILTVFLFICHFVVVTILITVLTNSFMKIVQNANQEHQFLFAVNTISMVKSDALFSYVAPTNILAWLITPLRYFMPFRKFVRINRTIIKITHLPILFTICFYEKAVLSSQVIDSTDLVESTSRSESAGRYRARNRRFRAFSSQAHRFVREPSVATYQKDRALDEVFRRPFHDATSREPGSNLNRRESHSAVNKWMQTMGLGPVNPPDEQDSEEVERLERSPRGRSGLQRRLTRSLRDLTESNRSATSDPDHTHQVASSPATPRNGRAHLTPVRTRQLSRHTGMEGDDELTSDDNGGWAEEQQLDLRNSDDDIPRITKQSPFNTPPKFFSSRPSTARLKSRKTSPARRIKYHTRNYSGVTMLYNPILSDSNHEEASASLRPIRPRAETPDHADGVKVSTSADQWTLRRHSTEGGRLRNGTMTRSNPMSVPDLGGFSVPDSHFQRRRQASILDGLGSDLGDNKAITNGFLGGAPSSLTTQIAYATGNIRRPESPGSSQDMLSKLVLARMNNIEEGFREVEEGFREVIKEVKDLRRGGTSRSQSQIDEQRNVQREKKKRRAERKEPKKDAQGSRKSKTSSEGQWSDVPPAEPRENTK</sequence>
<feature type="transmembrane region" description="Helical" evidence="2">
    <location>
        <begin position="437"/>
        <end position="457"/>
    </location>
</feature>
<dbReference type="Proteomes" id="UP000188318">
    <property type="component" value="Unassembled WGS sequence"/>
</dbReference>
<dbReference type="STRING" id="602072.A0A1R3S1S8"/>
<feature type="compositionally biased region" description="Acidic residues" evidence="1">
    <location>
        <begin position="58"/>
        <end position="76"/>
    </location>
</feature>
<evidence type="ECO:0000259" key="4">
    <source>
        <dbReference type="Pfam" id="PF23317"/>
    </source>
</evidence>
<feature type="transmembrane region" description="Helical" evidence="2">
    <location>
        <begin position="509"/>
        <end position="529"/>
    </location>
</feature>
<feature type="region of interest" description="Disordered" evidence="1">
    <location>
        <begin position="734"/>
        <end position="881"/>
    </location>
</feature>
<dbReference type="InterPro" id="IPR052971">
    <property type="entry name" value="TRP_calcium_channel"/>
</dbReference>
<feature type="compositionally biased region" description="Basic and acidic residues" evidence="1">
    <location>
        <begin position="920"/>
        <end position="930"/>
    </location>
</feature>
<feature type="region of interest" description="Disordered" evidence="1">
    <location>
        <begin position="910"/>
        <end position="935"/>
    </location>
</feature>
<evidence type="ECO:0000313" key="6">
    <source>
        <dbReference type="Proteomes" id="UP000188318"/>
    </source>
</evidence>
<gene>
    <name evidence="5" type="ORF">ASPCADRAFT_37968</name>
</gene>
<feature type="transmembrane region" description="Helical" evidence="2">
    <location>
        <begin position="401"/>
        <end position="425"/>
    </location>
</feature>
<evidence type="ECO:0000256" key="1">
    <source>
        <dbReference type="SAM" id="MobiDB-lite"/>
    </source>
</evidence>
<feature type="transmembrane region" description="Helical" evidence="2">
    <location>
        <begin position="477"/>
        <end position="497"/>
    </location>
</feature>
<accession>A0A1R3S1S8</accession>
<organism evidence="5 6">
    <name type="scientific">Aspergillus carbonarius (strain ITEM 5010)</name>
    <dbReference type="NCBI Taxonomy" id="602072"/>
    <lineage>
        <taxon>Eukaryota</taxon>
        <taxon>Fungi</taxon>
        <taxon>Dikarya</taxon>
        <taxon>Ascomycota</taxon>
        <taxon>Pezizomycotina</taxon>
        <taxon>Eurotiomycetes</taxon>
        <taxon>Eurotiomycetidae</taxon>
        <taxon>Eurotiales</taxon>
        <taxon>Aspergillaceae</taxon>
        <taxon>Aspergillus</taxon>
        <taxon>Aspergillus subgen. Circumdati</taxon>
    </lineage>
</organism>
<feature type="transmembrane region" description="Helical" evidence="2">
    <location>
        <begin position="343"/>
        <end position="360"/>
    </location>
</feature>
<feature type="transmembrane region" description="Helical" evidence="2">
    <location>
        <begin position="591"/>
        <end position="612"/>
    </location>
</feature>
<keyword evidence="2" id="KW-1133">Transmembrane helix</keyword>
<keyword evidence="2" id="KW-0812">Transmembrane</keyword>
<evidence type="ECO:0000256" key="2">
    <source>
        <dbReference type="SAM" id="Phobius"/>
    </source>
</evidence>
<feature type="transmembrane region" description="Helical" evidence="2">
    <location>
        <begin position="538"/>
        <end position="559"/>
    </location>
</feature>
<dbReference type="OrthoDB" id="2373987at2759"/>
<feature type="compositionally biased region" description="Basic and acidic residues" evidence="1">
    <location>
        <begin position="1096"/>
        <end position="1106"/>
    </location>
</feature>
<dbReference type="InterPro" id="IPR056336">
    <property type="entry name" value="YVC1_C"/>
</dbReference>